<dbReference type="EC" id="2.1.1.-" evidence="6"/>
<feature type="binding site" evidence="6">
    <location>
        <position position="159"/>
    </location>
    <ligand>
        <name>S-adenosyl-L-methionine</name>
        <dbReference type="ChEBI" id="CHEBI:59789"/>
    </ligand>
</feature>
<dbReference type="InterPro" id="IPR050078">
    <property type="entry name" value="Ribosomal_L11_MeTrfase_PrmA"/>
</dbReference>
<feature type="binding site" evidence="6">
    <location>
        <position position="181"/>
    </location>
    <ligand>
        <name>S-adenosyl-L-methionine</name>
        <dbReference type="ChEBI" id="CHEBI:59789"/>
    </ligand>
</feature>
<dbReference type="AlphaFoldDB" id="A0A0K1Q0Q6"/>
<reference evidence="7 8" key="1">
    <citation type="submission" date="2015-08" db="EMBL/GenBank/DDBJ databases">
        <authorList>
            <person name="Babu N.S."/>
            <person name="Beckwith C.J."/>
            <person name="Beseler K.G."/>
            <person name="Brison A."/>
            <person name="Carone J.V."/>
            <person name="Caskin T.P."/>
            <person name="Diamond M."/>
            <person name="Durham M.E."/>
            <person name="Foxe J.M."/>
            <person name="Go M."/>
            <person name="Henderson B.A."/>
            <person name="Jones I.B."/>
            <person name="McGettigan J.A."/>
            <person name="Micheletti S.J."/>
            <person name="Nasrallah M.E."/>
            <person name="Ortiz D."/>
            <person name="Piller C.R."/>
            <person name="Privatt S.R."/>
            <person name="Schneider S.L."/>
            <person name="Sharp S."/>
            <person name="Smith T.C."/>
            <person name="Stanton J.D."/>
            <person name="Ullery H.E."/>
            <person name="Wilson R.J."/>
            <person name="Serrano M.G."/>
            <person name="Buck G."/>
            <person name="Lee V."/>
            <person name="Wang Y."/>
            <person name="Carvalho R."/>
            <person name="Voegtly L."/>
            <person name="Shi R."/>
            <person name="Duckworth R."/>
            <person name="Johnson A."/>
            <person name="Loviza R."/>
            <person name="Walstead R."/>
            <person name="Shah Z."/>
            <person name="Kiflezghi M."/>
            <person name="Wade K."/>
            <person name="Ball S.L."/>
            <person name="Bradley K.W."/>
            <person name="Asai D.J."/>
            <person name="Bowman C.A."/>
            <person name="Russell D.A."/>
            <person name="Pope W.H."/>
            <person name="Jacobs-Sera D."/>
            <person name="Hendrix R.W."/>
            <person name="Hatfull G.F."/>
        </authorList>
    </citation>
    <scope>NUCLEOTIDE SEQUENCE [LARGE SCALE GENOMIC DNA]</scope>
    <source>
        <strain evidence="7 8">DSM 27648</strain>
    </source>
</reference>
<name>A0A0K1Q0Q6_9BACT</name>
<evidence type="ECO:0000256" key="1">
    <source>
        <dbReference type="ARBA" id="ARBA00009741"/>
    </source>
</evidence>
<keyword evidence="7" id="KW-0687">Ribonucleoprotein</keyword>
<feature type="binding site" evidence="6">
    <location>
        <position position="223"/>
    </location>
    <ligand>
        <name>S-adenosyl-L-methionine</name>
        <dbReference type="ChEBI" id="CHEBI:59789"/>
    </ligand>
</feature>
<accession>A0A0K1Q0Q6</accession>
<keyword evidence="4 6" id="KW-0808">Transferase</keyword>
<comment type="similarity">
    <text evidence="1 6">Belongs to the methyltransferase superfamily. PrmA family.</text>
</comment>
<protein>
    <recommendedName>
        <fullName evidence="6">Ribosomal protein L11 methyltransferase</fullName>
        <shortName evidence="6">L11 Mtase</shortName>
        <ecNumber evidence="6">2.1.1.-</ecNumber>
    </recommendedName>
</protein>
<dbReference type="OrthoDB" id="9785995at2"/>
<dbReference type="CDD" id="cd02440">
    <property type="entry name" value="AdoMet_MTases"/>
    <property type="match status" value="1"/>
</dbReference>
<gene>
    <name evidence="6" type="primary">prmA</name>
    <name evidence="7" type="ORF">AKJ09_05981</name>
</gene>
<dbReference type="Proteomes" id="UP000064967">
    <property type="component" value="Chromosome"/>
</dbReference>
<dbReference type="GO" id="GO:0016279">
    <property type="term" value="F:protein-lysine N-methyltransferase activity"/>
    <property type="evidence" value="ECO:0007669"/>
    <property type="project" value="RHEA"/>
</dbReference>
<evidence type="ECO:0000256" key="4">
    <source>
        <dbReference type="ARBA" id="ARBA00022679"/>
    </source>
</evidence>
<dbReference type="GO" id="GO:0005737">
    <property type="term" value="C:cytoplasm"/>
    <property type="evidence" value="ECO:0007669"/>
    <property type="project" value="UniProtKB-SubCell"/>
</dbReference>
<dbReference type="RefSeq" id="WP_146650731.1">
    <property type="nucleotide sequence ID" value="NZ_CP012333.1"/>
</dbReference>
<dbReference type="KEGG" id="llu:AKJ09_05981"/>
<proteinExistence type="inferred from homology"/>
<dbReference type="PATRIC" id="fig|1391654.3.peg.6073"/>
<dbReference type="InterPro" id="IPR004498">
    <property type="entry name" value="Ribosomal_PrmA_MeTrfase"/>
</dbReference>
<dbReference type="Gene3D" id="3.40.50.150">
    <property type="entry name" value="Vaccinia Virus protein VP39"/>
    <property type="match status" value="1"/>
</dbReference>
<evidence type="ECO:0000313" key="7">
    <source>
        <dbReference type="EMBL" id="AKU99317.1"/>
    </source>
</evidence>
<comment type="subcellular location">
    <subcellularLocation>
        <location evidence="6">Cytoplasm</location>
    </subcellularLocation>
</comment>
<dbReference type="HAMAP" id="MF_00735">
    <property type="entry name" value="Methyltr_PrmA"/>
    <property type="match status" value="1"/>
</dbReference>
<keyword evidence="3 6" id="KW-0489">Methyltransferase</keyword>
<comment type="function">
    <text evidence="6">Methylates ribosomal protein L11.</text>
</comment>
<dbReference type="EMBL" id="CP012333">
    <property type="protein sequence ID" value="AKU99317.1"/>
    <property type="molecule type" value="Genomic_DNA"/>
</dbReference>
<keyword evidence="7" id="KW-0689">Ribosomal protein</keyword>
<dbReference type="SUPFAM" id="SSF53335">
    <property type="entry name" value="S-adenosyl-L-methionine-dependent methyltransferases"/>
    <property type="match status" value="1"/>
</dbReference>
<evidence type="ECO:0000256" key="3">
    <source>
        <dbReference type="ARBA" id="ARBA00022603"/>
    </source>
</evidence>
<dbReference type="Pfam" id="PF06325">
    <property type="entry name" value="PrmA"/>
    <property type="match status" value="1"/>
</dbReference>
<dbReference type="PIRSF" id="PIRSF000401">
    <property type="entry name" value="RPL11_MTase"/>
    <property type="match status" value="1"/>
</dbReference>
<dbReference type="GO" id="GO:0032259">
    <property type="term" value="P:methylation"/>
    <property type="evidence" value="ECO:0007669"/>
    <property type="project" value="UniProtKB-KW"/>
</dbReference>
<keyword evidence="2 6" id="KW-0963">Cytoplasm</keyword>
<organism evidence="7 8">
    <name type="scientific">Labilithrix luteola</name>
    <dbReference type="NCBI Taxonomy" id="1391654"/>
    <lineage>
        <taxon>Bacteria</taxon>
        <taxon>Pseudomonadati</taxon>
        <taxon>Myxococcota</taxon>
        <taxon>Polyangia</taxon>
        <taxon>Polyangiales</taxon>
        <taxon>Labilitrichaceae</taxon>
        <taxon>Labilithrix</taxon>
    </lineage>
</organism>
<sequence length="287" mass="30931">MSEPRYPFVHVDVTPEQADEISGLLFELGASGVEERDETTLQKNAASGLVTLVASFDSREEAEQAIAELPEGLVGRYEEVVGDAWRDAWKEHYKPYTLAEGLVVRPPWEPYEAKAGEKVLELEPGRAFGTGLHETTRLVAQAIRTHAPEIAKATVLDVGCGSGILALVALALGAERAVCIDIDQEAIDVTVENAARNAMQDRVEASTTPLEEITAVSPIVLANIEARVLIPMAEELQKHVAPGGLLLLSGILVPQKDDVRAAYPDMELLADPSAGEWVLLALRKAKA</sequence>
<evidence type="ECO:0000313" key="8">
    <source>
        <dbReference type="Proteomes" id="UP000064967"/>
    </source>
</evidence>
<feature type="binding site" evidence="6">
    <location>
        <position position="136"/>
    </location>
    <ligand>
        <name>S-adenosyl-L-methionine</name>
        <dbReference type="ChEBI" id="CHEBI:59789"/>
    </ligand>
</feature>
<dbReference type="STRING" id="1391654.AKJ09_05981"/>
<comment type="catalytic activity">
    <reaction evidence="6">
        <text>L-lysyl-[protein] + 3 S-adenosyl-L-methionine = N(6),N(6),N(6)-trimethyl-L-lysyl-[protein] + 3 S-adenosyl-L-homocysteine + 3 H(+)</text>
        <dbReference type="Rhea" id="RHEA:54192"/>
        <dbReference type="Rhea" id="RHEA-COMP:9752"/>
        <dbReference type="Rhea" id="RHEA-COMP:13826"/>
        <dbReference type="ChEBI" id="CHEBI:15378"/>
        <dbReference type="ChEBI" id="CHEBI:29969"/>
        <dbReference type="ChEBI" id="CHEBI:57856"/>
        <dbReference type="ChEBI" id="CHEBI:59789"/>
        <dbReference type="ChEBI" id="CHEBI:61961"/>
    </reaction>
</comment>
<evidence type="ECO:0000256" key="6">
    <source>
        <dbReference type="HAMAP-Rule" id="MF_00735"/>
    </source>
</evidence>
<dbReference type="PANTHER" id="PTHR43648">
    <property type="entry name" value="ELECTRON TRANSFER FLAVOPROTEIN BETA SUBUNIT LYSINE METHYLTRANSFERASE"/>
    <property type="match status" value="1"/>
</dbReference>
<dbReference type="PANTHER" id="PTHR43648:SF1">
    <property type="entry name" value="ELECTRON TRANSFER FLAVOPROTEIN BETA SUBUNIT LYSINE METHYLTRANSFERASE"/>
    <property type="match status" value="1"/>
</dbReference>
<evidence type="ECO:0000256" key="5">
    <source>
        <dbReference type="ARBA" id="ARBA00022691"/>
    </source>
</evidence>
<dbReference type="InterPro" id="IPR029063">
    <property type="entry name" value="SAM-dependent_MTases_sf"/>
</dbReference>
<keyword evidence="5 6" id="KW-0949">S-adenosyl-L-methionine</keyword>
<dbReference type="GO" id="GO:0005840">
    <property type="term" value="C:ribosome"/>
    <property type="evidence" value="ECO:0007669"/>
    <property type="project" value="UniProtKB-KW"/>
</dbReference>
<keyword evidence="8" id="KW-1185">Reference proteome</keyword>
<evidence type="ECO:0000256" key="2">
    <source>
        <dbReference type="ARBA" id="ARBA00022490"/>
    </source>
</evidence>